<keyword evidence="3" id="KW-1185">Reference proteome</keyword>
<dbReference type="Proteomes" id="UP000011083">
    <property type="component" value="Unassembled WGS sequence"/>
</dbReference>
<protein>
    <recommendedName>
        <fullName evidence="4">EF-hand domain-containing protein</fullName>
    </recommendedName>
</protein>
<evidence type="ECO:0000256" key="1">
    <source>
        <dbReference type="SAM" id="MobiDB-lite"/>
    </source>
</evidence>
<dbReference type="RefSeq" id="XP_004337497.1">
    <property type="nucleotide sequence ID" value="XM_004337449.1"/>
</dbReference>
<feature type="region of interest" description="Disordered" evidence="1">
    <location>
        <begin position="89"/>
        <end position="111"/>
    </location>
</feature>
<accession>L8GQQ2</accession>
<sequence>MRRVDVAFLESILVGGQCGAASNGQQQHHPPALSSSPSSGTGFLSAWSAKQTPFEVLYTAEGFRRVRDWFGRSAGHGLERPAACWTREDAGERKKNESEDDQGCDEEEAADDGRAVECDDGYLTERQFVEILRRLADFNDTEALEVFDIFGTTTLSAGSTRDACYAYWEVFALLCDPRTNSLAFERFSKLGFFLGVPEELLLARLNEHGAHAFLPLDAEAFTLLYFDVFGALDNFRKKNKGHALATADGHLPDGGHSGKKSKDCIIS</sequence>
<name>L8GQQ2_ACACF</name>
<gene>
    <name evidence="2" type="ORF">ACA1_341340</name>
</gene>
<evidence type="ECO:0000313" key="2">
    <source>
        <dbReference type="EMBL" id="ELR15484.1"/>
    </source>
</evidence>
<feature type="compositionally biased region" description="Acidic residues" evidence="1">
    <location>
        <begin position="98"/>
        <end position="110"/>
    </location>
</feature>
<evidence type="ECO:0000313" key="3">
    <source>
        <dbReference type="Proteomes" id="UP000011083"/>
    </source>
</evidence>
<dbReference type="GeneID" id="14916105"/>
<feature type="compositionally biased region" description="Low complexity" evidence="1">
    <location>
        <begin position="31"/>
        <end position="44"/>
    </location>
</feature>
<reference evidence="2 3" key="1">
    <citation type="journal article" date="2013" name="Genome Biol.">
        <title>Genome of Acanthamoeba castellanii highlights extensive lateral gene transfer and early evolution of tyrosine kinase signaling.</title>
        <authorList>
            <person name="Clarke M."/>
            <person name="Lohan A.J."/>
            <person name="Liu B."/>
            <person name="Lagkouvardos I."/>
            <person name="Roy S."/>
            <person name="Zafar N."/>
            <person name="Bertelli C."/>
            <person name="Schilde C."/>
            <person name="Kianianmomeni A."/>
            <person name="Burglin T.R."/>
            <person name="Frech C."/>
            <person name="Turcotte B."/>
            <person name="Kopec K.O."/>
            <person name="Synnott J.M."/>
            <person name="Choo C."/>
            <person name="Paponov I."/>
            <person name="Finkler A."/>
            <person name="Soon Heng Tan C."/>
            <person name="Hutchins A.P."/>
            <person name="Weinmeier T."/>
            <person name="Rattei T."/>
            <person name="Chu J.S."/>
            <person name="Gimenez G."/>
            <person name="Irimia M."/>
            <person name="Rigden D.J."/>
            <person name="Fitzpatrick D.A."/>
            <person name="Lorenzo-Morales J."/>
            <person name="Bateman A."/>
            <person name="Chiu C.H."/>
            <person name="Tang P."/>
            <person name="Hegemann P."/>
            <person name="Fromm H."/>
            <person name="Raoult D."/>
            <person name="Greub G."/>
            <person name="Miranda-Saavedra D."/>
            <person name="Chen N."/>
            <person name="Nash P."/>
            <person name="Ginger M.L."/>
            <person name="Horn M."/>
            <person name="Schaap P."/>
            <person name="Caler L."/>
            <person name="Loftus B."/>
        </authorList>
    </citation>
    <scope>NUCLEOTIDE SEQUENCE [LARGE SCALE GENOMIC DNA]</scope>
    <source>
        <strain evidence="2 3">Neff</strain>
    </source>
</reference>
<dbReference type="EMBL" id="KB008030">
    <property type="protein sequence ID" value="ELR15484.1"/>
    <property type="molecule type" value="Genomic_DNA"/>
</dbReference>
<evidence type="ECO:0008006" key="4">
    <source>
        <dbReference type="Google" id="ProtNLM"/>
    </source>
</evidence>
<dbReference type="AlphaFoldDB" id="L8GQQ2"/>
<proteinExistence type="predicted"/>
<dbReference type="KEGG" id="acan:ACA1_341340"/>
<dbReference type="VEuPathDB" id="AmoebaDB:ACA1_341340"/>
<feature type="region of interest" description="Disordered" evidence="1">
    <location>
        <begin position="20"/>
        <end position="44"/>
    </location>
</feature>
<organism evidence="2 3">
    <name type="scientific">Acanthamoeba castellanii (strain ATCC 30010 / Neff)</name>
    <dbReference type="NCBI Taxonomy" id="1257118"/>
    <lineage>
        <taxon>Eukaryota</taxon>
        <taxon>Amoebozoa</taxon>
        <taxon>Discosea</taxon>
        <taxon>Longamoebia</taxon>
        <taxon>Centramoebida</taxon>
        <taxon>Acanthamoebidae</taxon>
        <taxon>Acanthamoeba</taxon>
    </lineage>
</organism>